<dbReference type="KEGG" id="fcy:FRACYDRAFT_247959"/>
<keyword evidence="3" id="KW-1185">Reference proteome</keyword>
<evidence type="ECO:0000256" key="1">
    <source>
        <dbReference type="SAM" id="MobiDB-lite"/>
    </source>
</evidence>
<accession>A0A1E7EUY9</accession>
<sequence length="396" mass="42928">MTVSLPSSSASSFASETPPAIDTTPASAVQEPPLLCWSMIQHMNNRGCTNIMKGNYSEANRIYKLAIITRHNQMAACSSATACALCTTSAPPPSFSSLPSSSPSSSPTAIASTVIADVDGRGLGGRGPGGRGGIRRMTSISQLRTMSYCGRGRIEEDQELHHKHEVYSLPIVMTDEEWEYSSIEDKSFVLIHNTALCNHLWGMELLISLQQSQSQSPQLCQHTIETCERAFNIAKSLYKLTIENVSSEIIGVDTMCYVALFNNISHVCKTLTGLSDQIISGLYYKSNNAYTKYVRLPSGGDATELEELFIEAKHYQLDDLQKQLSHCTLALQAISFLRGGGSGNNNPFNGLKEIIQNARNTTLMVVGTGTTIGGINWATSFSETKNTILMSLFGGG</sequence>
<dbReference type="InParanoid" id="A0A1E7EUY9"/>
<organism evidence="2 3">
    <name type="scientific">Fragilariopsis cylindrus CCMP1102</name>
    <dbReference type="NCBI Taxonomy" id="635003"/>
    <lineage>
        <taxon>Eukaryota</taxon>
        <taxon>Sar</taxon>
        <taxon>Stramenopiles</taxon>
        <taxon>Ochrophyta</taxon>
        <taxon>Bacillariophyta</taxon>
        <taxon>Bacillariophyceae</taxon>
        <taxon>Bacillariophycidae</taxon>
        <taxon>Bacillariales</taxon>
        <taxon>Bacillariaceae</taxon>
        <taxon>Fragilariopsis</taxon>
    </lineage>
</organism>
<dbReference type="OrthoDB" id="55147at2759"/>
<evidence type="ECO:0000313" key="3">
    <source>
        <dbReference type="Proteomes" id="UP000095751"/>
    </source>
</evidence>
<feature type="region of interest" description="Disordered" evidence="1">
    <location>
        <begin position="1"/>
        <end position="25"/>
    </location>
</feature>
<evidence type="ECO:0000313" key="2">
    <source>
        <dbReference type="EMBL" id="OEU09702.1"/>
    </source>
</evidence>
<reference evidence="2 3" key="1">
    <citation type="submission" date="2016-09" db="EMBL/GenBank/DDBJ databases">
        <title>Extensive genetic diversity and differential bi-allelic expression allows diatom success in the polar Southern Ocean.</title>
        <authorList>
            <consortium name="DOE Joint Genome Institute"/>
            <person name="Mock T."/>
            <person name="Otillar R.P."/>
            <person name="Strauss J."/>
            <person name="Dupont C."/>
            <person name="Frickenhaus S."/>
            <person name="Maumus F."/>
            <person name="Mcmullan M."/>
            <person name="Sanges R."/>
            <person name="Schmutz J."/>
            <person name="Toseland A."/>
            <person name="Valas R."/>
            <person name="Veluchamy A."/>
            <person name="Ward B.J."/>
            <person name="Allen A."/>
            <person name="Barry K."/>
            <person name="Falciatore A."/>
            <person name="Ferrante M."/>
            <person name="Fortunato A.E."/>
            <person name="Gloeckner G."/>
            <person name="Gruber A."/>
            <person name="Hipkin R."/>
            <person name="Janech M."/>
            <person name="Kroth P."/>
            <person name="Leese F."/>
            <person name="Lindquist E."/>
            <person name="Lyon B.R."/>
            <person name="Martin J."/>
            <person name="Mayer C."/>
            <person name="Parker M."/>
            <person name="Quesneville H."/>
            <person name="Raymond J."/>
            <person name="Uhlig C."/>
            <person name="Valentin K.U."/>
            <person name="Worden A.Z."/>
            <person name="Armbrust E.V."/>
            <person name="Bowler C."/>
            <person name="Green B."/>
            <person name="Moulton V."/>
            <person name="Van Oosterhout C."/>
            <person name="Grigoriev I."/>
        </authorList>
    </citation>
    <scope>NUCLEOTIDE SEQUENCE [LARGE SCALE GENOMIC DNA]</scope>
    <source>
        <strain evidence="2 3">CCMP1102</strain>
    </source>
</reference>
<gene>
    <name evidence="2" type="ORF">FRACYDRAFT_247959</name>
</gene>
<dbReference type="AlphaFoldDB" id="A0A1E7EUY9"/>
<dbReference type="EMBL" id="KV784374">
    <property type="protein sequence ID" value="OEU09702.1"/>
    <property type="molecule type" value="Genomic_DNA"/>
</dbReference>
<proteinExistence type="predicted"/>
<name>A0A1E7EUY9_9STRA</name>
<protein>
    <submittedName>
        <fullName evidence="2">Uncharacterized protein</fullName>
    </submittedName>
</protein>
<dbReference type="Proteomes" id="UP000095751">
    <property type="component" value="Unassembled WGS sequence"/>
</dbReference>
<feature type="compositionally biased region" description="Low complexity" evidence="1">
    <location>
        <begin position="1"/>
        <end position="20"/>
    </location>
</feature>